<evidence type="ECO:0000313" key="11">
    <source>
        <dbReference type="Proteomes" id="UP001430796"/>
    </source>
</evidence>
<feature type="transmembrane region" description="Helical" evidence="8">
    <location>
        <begin position="289"/>
        <end position="307"/>
    </location>
</feature>
<comment type="subcellular location">
    <subcellularLocation>
        <location evidence="8">Cell membrane</location>
        <topology evidence="8">Multi-pass membrane protein</topology>
    </subcellularLocation>
    <subcellularLocation>
        <location evidence="1">Membrane</location>
        <topology evidence="1">Multi-pass membrane protein</topology>
    </subcellularLocation>
</comment>
<evidence type="ECO:0000256" key="2">
    <source>
        <dbReference type="ARBA" id="ARBA00005887"/>
    </source>
</evidence>
<keyword evidence="5 8" id="KW-1133">Transmembrane helix</keyword>
<feature type="domain" description="Ammonium transporter AmtB-like" evidence="9">
    <location>
        <begin position="36"/>
        <end position="435"/>
    </location>
</feature>
<evidence type="ECO:0000256" key="3">
    <source>
        <dbReference type="ARBA" id="ARBA00022448"/>
    </source>
</evidence>
<dbReference type="InterPro" id="IPR024041">
    <property type="entry name" value="NH4_transpt_AmtB-like_dom"/>
</dbReference>
<feature type="transmembrane region" description="Helical" evidence="8">
    <location>
        <begin position="313"/>
        <end position="334"/>
    </location>
</feature>
<keyword evidence="3 8" id="KW-0813">Transport</keyword>
<accession>A0ABS9HXL6</accession>
<proteinExistence type="inferred from homology"/>
<dbReference type="SUPFAM" id="SSF111352">
    <property type="entry name" value="Ammonium transporter"/>
    <property type="match status" value="1"/>
</dbReference>
<dbReference type="PANTHER" id="PTHR43029:SF10">
    <property type="entry name" value="AMMONIUM TRANSPORTER MEP2"/>
    <property type="match status" value="1"/>
</dbReference>
<keyword evidence="7 8" id="KW-0924">Ammonia transport</keyword>
<evidence type="ECO:0000256" key="1">
    <source>
        <dbReference type="ARBA" id="ARBA00004141"/>
    </source>
</evidence>
<reference evidence="10" key="1">
    <citation type="submission" date="2022-01" db="EMBL/GenBank/DDBJ databases">
        <title>Lysobacter chinensis sp. nov., a bacterium isolated from cow dung compost.</title>
        <authorList>
            <person name="Liu Y."/>
        </authorList>
    </citation>
    <scope>NUCLEOTIDE SEQUENCE</scope>
    <source>
        <strain evidence="10">TLK-CK17</strain>
    </source>
</reference>
<evidence type="ECO:0000259" key="9">
    <source>
        <dbReference type="Pfam" id="PF00909"/>
    </source>
</evidence>
<feature type="transmembrane region" description="Helical" evidence="8">
    <location>
        <begin position="191"/>
        <end position="215"/>
    </location>
</feature>
<reference evidence="10" key="2">
    <citation type="submission" date="2022-01" db="EMBL/GenBank/DDBJ databases">
        <authorList>
            <person name="Zhou L.Y."/>
        </authorList>
    </citation>
    <scope>NUCLEOTIDE SEQUENCE</scope>
    <source>
        <strain evidence="10">TLK-CK17</strain>
    </source>
</reference>
<feature type="transmembrane region" description="Helical" evidence="8">
    <location>
        <begin position="69"/>
        <end position="89"/>
    </location>
</feature>
<dbReference type="InterPro" id="IPR029020">
    <property type="entry name" value="Ammonium/urea_transptr"/>
</dbReference>
<evidence type="ECO:0000313" key="10">
    <source>
        <dbReference type="EMBL" id="MCF7222872.1"/>
    </source>
</evidence>
<comment type="similarity">
    <text evidence="2 8">Belongs to the ammonia transporter channel (TC 1.A.11.2) family.</text>
</comment>
<gene>
    <name evidence="10" type="ORF">L3V18_13930</name>
</gene>
<evidence type="ECO:0000256" key="4">
    <source>
        <dbReference type="ARBA" id="ARBA00022692"/>
    </source>
</evidence>
<feature type="transmembrane region" description="Helical" evidence="8">
    <location>
        <begin position="259"/>
        <end position="277"/>
    </location>
</feature>
<dbReference type="PRINTS" id="PR00342">
    <property type="entry name" value="RHESUSRHD"/>
</dbReference>
<dbReference type="Proteomes" id="UP001430796">
    <property type="component" value="Unassembled WGS sequence"/>
</dbReference>
<organism evidence="10 11">
    <name type="scientific">Marilutibacter chinensis</name>
    <dbReference type="NCBI Taxonomy" id="2912247"/>
    <lineage>
        <taxon>Bacteria</taxon>
        <taxon>Pseudomonadati</taxon>
        <taxon>Pseudomonadota</taxon>
        <taxon>Gammaproteobacteria</taxon>
        <taxon>Lysobacterales</taxon>
        <taxon>Lysobacteraceae</taxon>
        <taxon>Marilutibacter</taxon>
    </lineage>
</organism>
<protein>
    <recommendedName>
        <fullName evidence="8">Ammonium transporter</fullName>
    </recommendedName>
</protein>
<keyword evidence="6 8" id="KW-0472">Membrane</keyword>
<dbReference type="NCBIfam" id="TIGR00836">
    <property type="entry name" value="amt"/>
    <property type="match status" value="1"/>
</dbReference>
<name>A0ABS9HXL6_9GAMM</name>
<dbReference type="Gene3D" id="1.10.3430.10">
    <property type="entry name" value="Ammonium transporter AmtB like domains"/>
    <property type="match status" value="1"/>
</dbReference>
<evidence type="ECO:0000256" key="5">
    <source>
        <dbReference type="ARBA" id="ARBA00022989"/>
    </source>
</evidence>
<sequence length="437" mass="44305">MLAGAAHAQDGLIQAADAAGSAAEAVAPVVEKGDVAWILTSTLLVLLMTVPGLALFYGGLVRAKNVLSVLMQVLVVFSVIVLLWAVYGYSLAFGGAGPVIGGFDKLFLAGITPDSLAATFTDGVALPEYAFVAFQATFAGITAALIVGAFAERILFRAVLLFSMLWFTFAYLPIAHMVWGEGGYLLGKGALDFAGGTVVHINAGVAGLVGAWLVGRRTGYGREAIKPHSLTFCMVGASLLWVGWFGFNAGSNLEATSGAALAFLNTLLAPAAAALAWSAVEALLKGKPSMLGAASGVVAGLVGITPACGSVGPMGAIVIGLACGALCVWGVTGLKRLLKADDSLDVFGVHGLGGIIGALLTGVFTAPHLGGTGGDDFSIVSQVLVQAEGVVITLVWSGVVAAAAFALVKLAVGLRVPEEAEREGLDITSHGESAYES</sequence>
<feature type="transmembrane region" description="Helical" evidence="8">
    <location>
        <begin position="227"/>
        <end position="247"/>
    </location>
</feature>
<feature type="transmembrane region" description="Helical" evidence="8">
    <location>
        <begin position="158"/>
        <end position="179"/>
    </location>
</feature>
<dbReference type="InterPro" id="IPR018047">
    <property type="entry name" value="Ammonium_transpt_CS"/>
</dbReference>
<feature type="transmembrane region" description="Helical" evidence="8">
    <location>
        <begin position="129"/>
        <end position="151"/>
    </location>
</feature>
<keyword evidence="4 8" id="KW-0812">Transmembrane</keyword>
<dbReference type="PANTHER" id="PTHR43029">
    <property type="entry name" value="AMMONIUM TRANSPORTER MEP2"/>
    <property type="match status" value="1"/>
</dbReference>
<keyword evidence="11" id="KW-1185">Reference proteome</keyword>
<dbReference type="Pfam" id="PF00909">
    <property type="entry name" value="Ammonium_transp"/>
    <property type="match status" value="1"/>
</dbReference>
<evidence type="ECO:0000256" key="7">
    <source>
        <dbReference type="ARBA" id="ARBA00023177"/>
    </source>
</evidence>
<feature type="transmembrane region" description="Helical" evidence="8">
    <location>
        <begin position="389"/>
        <end position="412"/>
    </location>
</feature>
<dbReference type="InterPro" id="IPR001905">
    <property type="entry name" value="Ammonium_transpt"/>
</dbReference>
<evidence type="ECO:0000256" key="6">
    <source>
        <dbReference type="ARBA" id="ARBA00023136"/>
    </source>
</evidence>
<feature type="transmembrane region" description="Helical" evidence="8">
    <location>
        <begin position="346"/>
        <end position="369"/>
    </location>
</feature>
<evidence type="ECO:0000256" key="8">
    <source>
        <dbReference type="RuleBase" id="RU362002"/>
    </source>
</evidence>
<dbReference type="PROSITE" id="PS01219">
    <property type="entry name" value="AMMONIUM_TRANSP"/>
    <property type="match status" value="1"/>
</dbReference>
<comment type="caution">
    <text evidence="10">The sequence shown here is derived from an EMBL/GenBank/DDBJ whole genome shotgun (WGS) entry which is preliminary data.</text>
</comment>
<dbReference type="InterPro" id="IPR002229">
    <property type="entry name" value="RhesusRHD"/>
</dbReference>
<feature type="transmembrane region" description="Helical" evidence="8">
    <location>
        <begin position="35"/>
        <end position="57"/>
    </location>
</feature>
<dbReference type="EMBL" id="JAKJPO010000009">
    <property type="protein sequence ID" value="MCF7222872.1"/>
    <property type="molecule type" value="Genomic_DNA"/>
</dbReference>